<gene>
    <name evidence="4" type="ORF">KYD98_17390</name>
</gene>
<dbReference type="Pfam" id="PF02368">
    <property type="entry name" value="Big_2"/>
    <property type="match status" value="1"/>
</dbReference>
<feature type="domain" description="BIG2" evidence="3">
    <location>
        <begin position="174"/>
        <end position="248"/>
    </location>
</feature>
<keyword evidence="5" id="KW-1185">Reference proteome</keyword>
<evidence type="ECO:0000256" key="2">
    <source>
        <dbReference type="SAM" id="Phobius"/>
    </source>
</evidence>
<dbReference type="NCBIfam" id="TIGR01451">
    <property type="entry name" value="B_ant_repeat"/>
    <property type="match status" value="1"/>
</dbReference>
<feature type="region of interest" description="Disordered" evidence="1">
    <location>
        <begin position="254"/>
        <end position="280"/>
    </location>
</feature>
<reference evidence="4 5" key="1">
    <citation type="submission" date="2021-07" db="EMBL/GenBank/DDBJ databases">
        <title>Clostridium weizhouense sp. nov., an anaerobic bacterium isolated from activated sludge of Petroleum wastewater.</title>
        <authorList>
            <person name="Li Q."/>
        </authorList>
    </citation>
    <scope>NUCLEOTIDE SEQUENCE [LARGE SCALE GENOMIC DNA]</scope>
    <source>
        <strain evidence="4 5">YB-6</strain>
    </source>
</reference>
<dbReference type="Gene3D" id="2.60.40.1170">
    <property type="entry name" value="Mu homology domain, subdomain B"/>
    <property type="match status" value="1"/>
</dbReference>
<dbReference type="InterPro" id="IPR008964">
    <property type="entry name" value="Invasin/intimin_cell_adhesion"/>
</dbReference>
<keyword evidence="2" id="KW-0472">Membrane</keyword>
<feature type="transmembrane region" description="Helical" evidence="2">
    <location>
        <begin position="7"/>
        <end position="25"/>
    </location>
</feature>
<dbReference type="Pfam" id="PF01345">
    <property type="entry name" value="DUF11"/>
    <property type="match status" value="1"/>
</dbReference>
<comment type="caution">
    <text evidence="4">The sequence shown here is derived from an EMBL/GenBank/DDBJ whole genome shotgun (WGS) entry which is preliminary data.</text>
</comment>
<feature type="compositionally biased region" description="Low complexity" evidence="1">
    <location>
        <begin position="255"/>
        <end position="280"/>
    </location>
</feature>
<dbReference type="Gene3D" id="2.60.120.260">
    <property type="entry name" value="Galactose-binding domain-like"/>
    <property type="match status" value="1"/>
</dbReference>
<accession>A0ABS7ATI3</accession>
<evidence type="ECO:0000259" key="3">
    <source>
        <dbReference type="SMART" id="SM00635"/>
    </source>
</evidence>
<evidence type="ECO:0000256" key="1">
    <source>
        <dbReference type="SAM" id="MobiDB-lite"/>
    </source>
</evidence>
<proteinExistence type="predicted"/>
<evidence type="ECO:0000313" key="5">
    <source>
        <dbReference type="Proteomes" id="UP001519921"/>
    </source>
</evidence>
<dbReference type="InterPro" id="IPR001434">
    <property type="entry name" value="OmcB-like_DUF11"/>
</dbReference>
<protein>
    <submittedName>
        <fullName evidence="4">Ig-like domain-containing protein</fullName>
    </submittedName>
</protein>
<dbReference type="InterPro" id="IPR047589">
    <property type="entry name" value="DUF11_rpt"/>
</dbReference>
<name>A0ABS7ATI3_9CLOT</name>
<dbReference type="SUPFAM" id="SSF49373">
    <property type="entry name" value="Invasin/intimin cell-adhesion fragments"/>
    <property type="match status" value="1"/>
</dbReference>
<dbReference type="EMBL" id="JAHXPT010000021">
    <property type="protein sequence ID" value="MBW6411859.1"/>
    <property type="molecule type" value="Genomic_DNA"/>
</dbReference>
<keyword evidence="2" id="KW-0812">Transmembrane</keyword>
<dbReference type="SMART" id="SM00635">
    <property type="entry name" value="BID_2"/>
    <property type="match status" value="1"/>
</dbReference>
<keyword evidence="2" id="KW-1133">Transmembrane helix</keyword>
<organism evidence="4 5">
    <name type="scientific">Clostridium weizhouense</name>
    <dbReference type="NCBI Taxonomy" id="2859781"/>
    <lineage>
        <taxon>Bacteria</taxon>
        <taxon>Bacillati</taxon>
        <taxon>Bacillota</taxon>
        <taxon>Clostridia</taxon>
        <taxon>Eubacteriales</taxon>
        <taxon>Clostridiaceae</taxon>
        <taxon>Clostridium</taxon>
    </lineage>
</organism>
<dbReference type="Proteomes" id="UP001519921">
    <property type="component" value="Unassembled WGS sequence"/>
</dbReference>
<dbReference type="InterPro" id="IPR003343">
    <property type="entry name" value="Big_2"/>
</dbReference>
<evidence type="ECO:0000313" key="4">
    <source>
        <dbReference type="EMBL" id="MBW6411859.1"/>
    </source>
</evidence>
<dbReference type="RefSeq" id="WP_219781323.1">
    <property type="nucleotide sequence ID" value="NZ_JAHXPT010000021.1"/>
</dbReference>
<dbReference type="Gene3D" id="2.60.40.1080">
    <property type="match status" value="1"/>
</dbReference>
<sequence>MKNYFKKILIMFVMVLTIMGIGVISNCYVANAATVGEQLLQPEDGWKRYEDDNSKIFYYGEIGEAKNENLSGGSAHQTGYNGYSEIKFNFTKNKIALIYRAYNYGKNPTISIDGNAPEEIKANNYDGLSILVYKNDSLEDKEHTVVIKTYTSHVFDSIDIDKDGILLAYNEDIKNQLISLDKSSLNLKEGNLKQLKATTTPTGAKVVWSSSDESIAKVDENGNVTGVKEGQATITAQIKDSEIKATCTVTVTKASDTNTGNTTPTNPTDNSGGTSTGTEEPTNIVNIAHAKGDNTNNASGQVSIIFKGVAEAQLKVVKTADVDSVYVGDTFTYTIEVTNTSDKVAKSVVINDNAPNHIDFIVSGVTTTQGKVDSSSTSKNIVVNVGDIQPSGKVTIKIPANVVL</sequence>